<keyword evidence="2" id="KW-0963">Cytoplasm</keyword>
<feature type="compositionally biased region" description="Low complexity" evidence="9">
    <location>
        <begin position="541"/>
        <end position="554"/>
    </location>
</feature>
<dbReference type="Pfam" id="PF00621">
    <property type="entry name" value="RhoGEF"/>
    <property type="match status" value="1"/>
</dbReference>
<dbReference type="SUPFAM" id="SSF57903">
    <property type="entry name" value="FYVE/PHD zinc finger"/>
    <property type="match status" value="1"/>
</dbReference>
<dbReference type="InterPro" id="IPR051092">
    <property type="entry name" value="FYVE_RhoGEF_PH"/>
</dbReference>
<dbReference type="PROSITE" id="PS50010">
    <property type="entry name" value="DH_2"/>
    <property type="match status" value="1"/>
</dbReference>
<evidence type="ECO:0000256" key="2">
    <source>
        <dbReference type="ARBA" id="ARBA00022490"/>
    </source>
</evidence>
<dbReference type="PROSITE" id="PS50003">
    <property type="entry name" value="PH_DOMAIN"/>
    <property type="match status" value="2"/>
</dbReference>
<evidence type="ECO:0000259" key="12">
    <source>
        <dbReference type="PROSITE" id="PS50178"/>
    </source>
</evidence>
<dbReference type="CDD" id="cd00160">
    <property type="entry name" value="RhoGEF"/>
    <property type="match status" value="1"/>
</dbReference>
<evidence type="ECO:0000256" key="9">
    <source>
        <dbReference type="SAM" id="MobiDB-lite"/>
    </source>
</evidence>
<keyword evidence="4" id="KW-0479">Metal-binding</keyword>
<feature type="compositionally biased region" description="Basic and acidic residues" evidence="9">
    <location>
        <begin position="589"/>
        <end position="601"/>
    </location>
</feature>
<evidence type="ECO:0000256" key="1">
    <source>
        <dbReference type="ARBA" id="ARBA00004245"/>
    </source>
</evidence>
<feature type="compositionally biased region" description="Polar residues" evidence="9">
    <location>
        <begin position="101"/>
        <end position="132"/>
    </location>
</feature>
<dbReference type="SMART" id="SM00325">
    <property type="entry name" value="RhoGEF"/>
    <property type="match status" value="1"/>
</dbReference>
<feature type="domain" description="PH" evidence="10">
    <location>
        <begin position="1167"/>
        <end position="1255"/>
    </location>
</feature>
<feature type="compositionally biased region" description="Basic and acidic residues" evidence="9">
    <location>
        <begin position="653"/>
        <end position="666"/>
    </location>
</feature>
<protein>
    <submittedName>
        <fullName evidence="13">FYVE, RhoGEF and PH domain-containing protein 6</fullName>
    </submittedName>
</protein>
<feature type="compositionally biased region" description="Basic and acidic residues" evidence="9">
    <location>
        <begin position="262"/>
        <end position="273"/>
    </location>
</feature>
<sequence length="1256" mass="137879">MSEQQSNVKVKPPRPPVLSKKPAKPTKPPKPPSGNTVKGKPTDSEANQETDILKAPETAGNHLQGDHPDVGTLSNSPSPVPKGETKAQKKDTASADDVGTNADSNPSNDIELTASNNATSQVTETIQQENQGSLSRSVSSGSADSLKEKVGTPSSSPKVPVRRPKPPRVGHTEDQNCDTHQVNGERESASPSSSVSRNSSGRPPTRPKPPPKRVKKQESAVPSTDSETPLLGPNKLEKEAVNGISGKLSKDSPCGSDSESGSVKDDSSVEKKPPPTSKKPMRPPPPSKRPSQMDKVVPVTVTTEKSKPPPLSKPKFVNSAKVGNIVNSSPSVEKDANGTKALGSGEQRSVGSKTEGKFDQKLVPGPLTPVRDSGKESQPLPPPRKKRLSLIANESMDMQSQGPLSEDSGKSEEILKDQNEKGPSESVLEVKAEKEKPKRPGPPTSVSKRSSNGTMFAVFGKIENAETNGSVSETVKETVAEKCTEESKISSETVGEIKPRRKAPEKPPPPDLKALKQKSITRDASPIRKTLKNDVEEGTRSGKSSPQRSPSKRPTAPPPPVPPLKTKNGQSQETPTKTPPKRPAPPLSIKREKEPEKKVEESPAGESGETESAPGGEDEVSSPPPVNEVLEDSEVFRPESSTTESSTGEEGASEDRGDPHSLHSDDDFSSDEFSDDERGDEERQAQEDDADFISTLTKEKKKAYQVAKEIRDSEAVFVDVLKLLAQDFKEFINKASLAQGQPVIEDALLDQILGGLPHLLTFNEELLKDFQNRVKDWPQNPKMGDIFVKKGPYLKLYTTYIQNFEKHTADLDDACNKYPLFGAAVREFEATARCQSLQVRHYMLKPVQRIPQYRLLLTDYQKNLQPGSEDEQETIAALAIVSEVASHVNNHFKAGDNFEKLLSIQHSLIGQHDIVKPGRTFIKEGVLNKISRKELQQRKLFLLSDVLITTASFPSGLRLKAILPLVGMKVTEPQQIKDHENEFNILSVERSFTLCASSPEEKEEWVQAIQKAVDAVIAKRSTFQNEEDALPTQEEFVLGSQAPLWIPDARVTMCQICTSEFTITWRRHHCRACGKVVCGNCSKNKAKLDYLGKIARICEDCVDKLGVGAYIWRIAWMSPTSKQDHKYEYYGNCSLLKEADPGVKRRKSHTTPNKPQKYQEVTANELDSTISGYLHYKEKRSWKKMWYVVKDKVLYTYKASEDVAALKTFPLIGFSVEAGENCEIKLTQNKVSLVFKADSPSSAKEWADAFEGATKL</sequence>
<feature type="compositionally biased region" description="Basic and acidic residues" evidence="9">
    <location>
        <begin position="407"/>
        <end position="438"/>
    </location>
</feature>
<dbReference type="SMART" id="SM00233">
    <property type="entry name" value="PH"/>
    <property type="match status" value="2"/>
</dbReference>
<feature type="compositionally biased region" description="Acidic residues" evidence="9">
    <location>
        <begin position="667"/>
        <end position="679"/>
    </location>
</feature>
<keyword evidence="5 8" id="KW-0863">Zinc-finger</keyword>
<dbReference type="InterPro" id="IPR011993">
    <property type="entry name" value="PH-like_dom_sf"/>
</dbReference>
<feature type="domain" description="DH" evidence="11">
    <location>
        <begin position="702"/>
        <end position="891"/>
    </location>
</feature>
<evidence type="ECO:0000256" key="8">
    <source>
        <dbReference type="PROSITE-ProRule" id="PRU00091"/>
    </source>
</evidence>
<dbReference type="OrthoDB" id="245697at2759"/>
<evidence type="ECO:0000256" key="4">
    <source>
        <dbReference type="ARBA" id="ARBA00022723"/>
    </source>
</evidence>
<dbReference type="Gene3D" id="1.20.900.10">
    <property type="entry name" value="Dbl homology (DH) domain"/>
    <property type="match status" value="1"/>
</dbReference>
<dbReference type="Pfam" id="PF00169">
    <property type="entry name" value="PH"/>
    <property type="match status" value="2"/>
</dbReference>
<dbReference type="GO" id="GO:0005856">
    <property type="term" value="C:cytoskeleton"/>
    <property type="evidence" value="ECO:0007669"/>
    <property type="project" value="UniProtKB-SubCell"/>
</dbReference>
<dbReference type="EMBL" id="JAIZAY010000002">
    <property type="protein sequence ID" value="KAJ8047216.1"/>
    <property type="molecule type" value="Genomic_DNA"/>
</dbReference>
<dbReference type="InterPro" id="IPR000306">
    <property type="entry name" value="Znf_FYVE"/>
</dbReference>
<feature type="compositionally biased region" description="Low complexity" evidence="9">
    <location>
        <begin position="639"/>
        <end position="650"/>
    </location>
</feature>
<feature type="compositionally biased region" description="Pro residues" evidence="9">
    <location>
        <begin position="274"/>
        <end position="288"/>
    </location>
</feature>
<feature type="compositionally biased region" description="Low complexity" evidence="9">
    <location>
        <begin position="133"/>
        <end position="144"/>
    </location>
</feature>
<dbReference type="SMART" id="SM00064">
    <property type="entry name" value="FYVE"/>
    <property type="match status" value="1"/>
</dbReference>
<dbReference type="Gene3D" id="3.30.40.10">
    <property type="entry name" value="Zinc/RING finger domain, C3HC4 (zinc finger)"/>
    <property type="match status" value="1"/>
</dbReference>
<evidence type="ECO:0000256" key="3">
    <source>
        <dbReference type="ARBA" id="ARBA00022658"/>
    </source>
</evidence>
<keyword evidence="3" id="KW-0344">Guanine-nucleotide releasing factor</keyword>
<name>A0A9Q1CKY1_HOLLE</name>
<organism evidence="13 14">
    <name type="scientific">Holothuria leucospilota</name>
    <name type="common">Black long sea cucumber</name>
    <name type="synonym">Mertensiothuria leucospilota</name>
    <dbReference type="NCBI Taxonomy" id="206669"/>
    <lineage>
        <taxon>Eukaryota</taxon>
        <taxon>Metazoa</taxon>
        <taxon>Echinodermata</taxon>
        <taxon>Eleutherozoa</taxon>
        <taxon>Echinozoa</taxon>
        <taxon>Holothuroidea</taxon>
        <taxon>Aspidochirotacea</taxon>
        <taxon>Aspidochirotida</taxon>
        <taxon>Holothuriidae</taxon>
        <taxon>Holothuria</taxon>
    </lineage>
</organism>
<dbReference type="SUPFAM" id="SSF50729">
    <property type="entry name" value="PH domain-like"/>
    <property type="match status" value="2"/>
</dbReference>
<dbReference type="SUPFAM" id="SSF48065">
    <property type="entry name" value="DBL homology domain (DH-domain)"/>
    <property type="match status" value="1"/>
</dbReference>
<dbReference type="InterPro" id="IPR017455">
    <property type="entry name" value="Znf_FYVE-rel"/>
</dbReference>
<dbReference type="Pfam" id="PF01363">
    <property type="entry name" value="FYVE"/>
    <property type="match status" value="1"/>
</dbReference>
<dbReference type="InterPro" id="IPR011011">
    <property type="entry name" value="Znf_FYVE_PHD"/>
</dbReference>
<evidence type="ECO:0000259" key="10">
    <source>
        <dbReference type="PROSITE" id="PS50003"/>
    </source>
</evidence>
<dbReference type="PROSITE" id="PS50178">
    <property type="entry name" value="ZF_FYVE"/>
    <property type="match status" value="1"/>
</dbReference>
<feature type="domain" description="PH" evidence="10">
    <location>
        <begin position="920"/>
        <end position="1014"/>
    </location>
</feature>
<feature type="region of interest" description="Disordered" evidence="9">
    <location>
        <begin position="1"/>
        <end position="693"/>
    </location>
</feature>
<comment type="caution">
    <text evidence="13">The sequence shown here is derived from an EMBL/GenBank/DDBJ whole genome shotgun (WGS) entry which is preliminary data.</text>
</comment>
<dbReference type="GO" id="GO:0005737">
    <property type="term" value="C:cytoplasm"/>
    <property type="evidence" value="ECO:0007669"/>
    <property type="project" value="TreeGrafter"/>
</dbReference>
<dbReference type="GO" id="GO:0008270">
    <property type="term" value="F:zinc ion binding"/>
    <property type="evidence" value="ECO:0007669"/>
    <property type="project" value="UniProtKB-KW"/>
</dbReference>
<dbReference type="InterPro" id="IPR035899">
    <property type="entry name" value="DBL_dom_sf"/>
</dbReference>
<evidence type="ECO:0000313" key="13">
    <source>
        <dbReference type="EMBL" id="KAJ8047216.1"/>
    </source>
</evidence>
<dbReference type="PANTHER" id="PTHR12673:SF267">
    <property type="entry name" value="PROTEIN CBG10230"/>
    <property type="match status" value="1"/>
</dbReference>
<keyword evidence="6" id="KW-0862">Zinc</keyword>
<dbReference type="Gene3D" id="2.30.29.30">
    <property type="entry name" value="Pleckstrin-homology domain (PH domain)/Phosphotyrosine-binding domain (PTB)"/>
    <property type="match status" value="2"/>
</dbReference>
<dbReference type="AlphaFoldDB" id="A0A9Q1CKY1"/>
<feature type="compositionally biased region" description="Polar residues" evidence="9">
    <location>
        <begin position="444"/>
        <end position="454"/>
    </location>
</feature>
<evidence type="ECO:0000259" key="11">
    <source>
        <dbReference type="PROSITE" id="PS50010"/>
    </source>
</evidence>
<keyword evidence="14" id="KW-1185">Reference proteome</keyword>
<evidence type="ECO:0000256" key="5">
    <source>
        <dbReference type="ARBA" id="ARBA00022771"/>
    </source>
</evidence>
<evidence type="ECO:0000256" key="6">
    <source>
        <dbReference type="ARBA" id="ARBA00022833"/>
    </source>
</evidence>
<evidence type="ECO:0000256" key="7">
    <source>
        <dbReference type="ARBA" id="ARBA00023212"/>
    </source>
</evidence>
<keyword evidence="7" id="KW-0206">Cytoskeleton</keyword>
<reference evidence="13" key="1">
    <citation type="submission" date="2021-10" db="EMBL/GenBank/DDBJ databases">
        <title>Tropical sea cucumber genome reveals ecological adaptation and Cuvierian tubules defense mechanism.</title>
        <authorList>
            <person name="Chen T."/>
        </authorList>
    </citation>
    <scope>NUCLEOTIDE SEQUENCE</scope>
    <source>
        <strain evidence="13">Nanhai2018</strain>
        <tissue evidence="13">Muscle</tissue>
    </source>
</reference>
<gene>
    <name evidence="13" type="ORF">HOLleu_06162</name>
</gene>
<dbReference type="PANTHER" id="PTHR12673">
    <property type="entry name" value="FACIOGENITAL DYSPLASIA PROTEIN"/>
    <property type="match status" value="1"/>
</dbReference>
<dbReference type="InterPro" id="IPR001849">
    <property type="entry name" value="PH_domain"/>
</dbReference>
<evidence type="ECO:0000313" key="14">
    <source>
        <dbReference type="Proteomes" id="UP001152320"/>
    </source>
</evidence>
<dbReference type="GO" id="GO:0005085">
    <property type="term" value="F:guanyl-nucleotide exchange factor activity"/>
    <property type="evidence" value="ECO:0007669"/>
    <property type="project" value="UniProtKB-KW"/>
</dbReference>
<feature type="compositionally biased region" description="Pro residues" evidence="9">
    <location>
        <begin position="577"/>
        <end position="586"/>
    </location>
</feature>
<dbReference type="InterPro" id="IPR013083">
    <property type="entry name" value="Znf_RING/FYVE/PHD"/>
</dbReference>
<feature type="compositionally biased region" description="Basic and acidic residues" evidence="9">
    <location>
        <begin position="474"/>
        <end position="505"/>
    </location>
</feature>
<feature type="compositionally biased region" description="Low complexity" evidence="9">
    <location>
        <begin position="189"/>
        <end position="203"/>
    </location>
</feature>
<dbReference type="InterPro" id="IPR000219">
    <property type="entry name" value="DH_dom"/>
</dbReference>
<feature type="compositionally biased region" description="Basic and acidic residues" evidence="9">
    <location>
        <begin position="83"/>
        <end position="93"/>
    </location>
</feature>
<dbReference type="Proteomes" id="UP001152320">
    <property type="component" value="Chromosome 2"/>
</dbReference>
<comment type="subcellular location">
    <subcellularLocation>
        <location evidence="1">Cytoplasm</location>
        <location evidence="1">Cytoskeleton</location>
    </subcellularLocation>
</comment>
<feature type="domain" description="FYVE-type" evidence="12">
    <location>
        <begin position="1048"/>
        <end position="1106"/>
    </location>
</feature>
<accession>A0A9Q1CKY1</accession>
<proteinExistence type="predicted"/>
<feature type="compositionally biased region" description="Basic and acidic residues" evidence="9">
    <location>
        <begin position="531"/>
        <end position="540"/>
    </location>
</feature>